<keyword evidence="2" id="KW-1185">Reference proteome</keyword>
<evidence type="ECO:0000313" key="2">
    <source>
        <dbReference type="Proteomes" id="UP000233556"/>
    </source>
</evidence>
<dbReference type="OrthoDB" id="416454at2759"/>
<dbReference type="PANTHER" id="PTHR33332">
    <property type="entry name" value="REVERSE TRANSCRIPTASE DOMAIN-CONTAINING PROTEIN"/>
    <property type="match status" value="1"/>
</dbReference>
<evidence type="ECO:0000313" key="1">
    <source>
        <dbReference type="EMBL" id="PKU42340.1"/>
    </source>
</evidence>
<keyword evidence="1" id="KW-0548">Nucleotidyltransferase</keyword>
<proteinExistence type="predicted"/>
<dbReference type="Proteomes" id="UP000233556">
    <property type="component" value="Unassembled WGS sequence"/>
</dbReference>
<accession>A0A2I0U8F1</accession>
<keyword evidence="1" id="KW-0695">RNA-directed DNA polymerase</keyword>
<dbReference type="AlphaFoldDB" id="A0A2I0U8F1"/>
<gene>
    <name evidence="1" type="ORF">llap_7359</name>
</gene>
<name>A0A2I0U8F1_LIMLA</name>
<dbReference type="EMBL" id="KZ506003">
    <property type="protein sequence ID" value="PKU42340.1"/>
    <property type="molecule type" value="Genomic_DNA"/>
</dbReference>
<keyword evidence="1" id="KW-0808">Transferase</keyword>
<protein>
    <submittedName>
        <fullName evidence="1">Rna-directed dna polymerase from mobile element jockey-like</fullName>
    </submittedName>
</protein>
<reference evidence="2" key="1">
    <citation type="submission" date="2017-11" db="EMBL/GenBank/DDBJ databases">
        <authorList>
            <person name="Lima N.C."/>
            <person name="Parody-Merino A.M."/>
            <person name="Battley P.F."/>
            <person name="Fidler A.E."/>
            <person name="Prosdocimi F."/>
        </authorList>
    </citation>
    <scope>NUCLEOTIDE SEQUENCE [LARGE SCALE GENOMIC DNA]</scope>
</reference>
<dbReference type="GO" id="GO:0003964">
    <property type="term" value="F:RNA-directed DNA polymerase activity"/>
    <property type="evidence" value="ECO:0007669"/>
    <property type="project" value="UniProtKB-KW"/>
</dbReference>
<reference evidence="2" key="2">
    <citation type="submission" date="2017-12" db="EMBL/GenBank/DDBJ databases">
        <title>Genome sequence of the Bar-tailed Godwit (Limosa lapponica baueri).</title>
        <authorList>
            <person name="Lima N.C.B."/>
            <person name="Parody-Merino A.M."/>
            <person name="Battley P.F."/>
            <person name="Fidler A.E."/>
            <person name="Prosdocimi F."/>
        </authorList>
    </citation>
    <scope>NUCLEOTIDE SEQUENCE [LARGE SCALE GENOMIC DNA]</scope>
</reference>
<sequence length="200" mass="22689">MTFSFFTPEYLSFKRLERHGFNGSTRWIRNWLKRCTQGVVVKGLVLFNIFVSDMDNGIECMVSKFANDTKLQGAVNTLEGRDAIQRDLGRLETWACANLTRFNKAKCKVPHVGWGNPKHKYRLGRKCIERSSEEKDLGMFVDEKLNMTCQCPLAAQKANRMPGLHQKKRGQQVEGDDSVPLLCSCDTSLGVLHPALEHPT</sequence>
<organism evidence="1 2">
    <name type="scientific">Limosa lapponica baueri</name>
    <dbReference type="NCBI Taxonomy" id="1758121"/>
    <lineage>
        <taxon>Eukaryota</taxon>
        <taxon>Metazoa</taxon>
        <taxon>Chordata</taxon>
        <taxon>Craniata</taxon>
        <taxon>Vertebrata</taxon>
        <taxon>Euteleostomi</taxon>
        <taxon>Archelosauria</taxon>
        <taxon>Archosauria</taxon>
        <taxon>Dinosauria</taxon>
        <taxon>Saurischia</taxon>
        <taxon>Theropoda</taxon>
        <taxon>Coelurosauria</taxon>
        <taxon>Aves</taxon>
        <taxon>Neognathae</taxon>
        <taxon>Neoaves</taxon>
        <taxon>Charadriiformes</taxon>
        <taxon>Scolopacidae</taxon>
        <taxon>Limosa</taxon>
    </lineage>
</organism>